<gene>
    <name evidence="1" type="ORF">Q3O60_13965</name>
</gene>
<accession>A0ABT9H2J6</accession>
<protein>
    <submittedName>
        <fullName evidence="1">Uncharacterized protein</fullName>
    </submittedName>
</protein>
<organism evidence="1 2">
    <name type="scientific">Alkalimonas collagenimarina</name>
    <dbReference type="NCBI Taxonomy" id="400390"/>
    <lineage>
        <taxon>Bacteria</taxon>
        <taxon>Pseudomonadati</taxon>
        <taxon>Pseudomonadota</taxon>
        <taxon>Gammaproteobacteria</taxon>
        <taxon>Alkalimonas</taxon>
    </lineage>
</organism>
<comment type="caution">
    <text evidence="1">The sequence shown here is derived from an EMBL/GenBank/DDBJ whole genome shotgun (WGS) entry which is preliminary data.</text>
</comment>
<dbReference type="EMBL" id="JAUZVZ010000022">
    <property type="protein sequence ID" value="MDP4537294.1"/>
    <property type="molecule type" value="Genomic_DNA"/>
</dbReference>
<dbReference type="Proteomes" id="UP001231616">
    <property type="component" value="Unassembled WGS sequence"/>
</dbReference>
<sequence length="87" mass="9744">MKGIVQQYKFAGLFLLAALVAGISFKLLPAHQLNCSTQQAQLQCQQSQDWISWLKGQSRSSQFHFVDFLELLDRMLPASTGNSDGKQ</sequence>
<evidence type="ECO:0000313" key="1">
    <source>
        <dbReference type="EMBL" id="MDP4537294.1"/>
    </source>
</evidence>
<dbReference type="RefSeq" id="WP_305894556.1">
    <property type="nucleotide sequence ID" value="NZ_JAUZVZ010000022.1"/>
</dbReference>
<name>A0ABT9H2J6_9GAMM</name>
<proteinExistence type="predicted"/>
<reference evidence="1 2" key="1">
    <citation type="submission" date="2023-08" db="EMBL/GenBank/DDBJ databases">
        <authorList>
            <person name="Joshi A."/>
            <person name="Thite S."/>
        </authorList>
    </citation>
    <scope>NUCLEOTIDE SEQUENCE [LARGE SCALE GENOMIC DNA]</scope>
    <source>
        <strain evidence="1 2">AC40</strain>
    </source>
</reference>
<evidence type="ECO:0000313" key="2">
    <source>
        <dbReference type="Proteomes" id="UP001231616"/>
    </source>
</evidence>
<keyword evidence="2" id="KW-1185">Reference proteome</keyword>